<dbReference type="Proteomes" id="UP001222027">
    <property type="component" value="Unassembled WGS sequence"/>
</dbReference>
<protein>
    <recommendedName>
        <fullName evidence="3">Pectinesterase inhibitor domain-containing protein</fullName>
    </recommendedName>
</protein>
<organism evidence="4 5">
    <name type="scientific">Ensete ventricosum</name>
    <name type="common">Abyssinian banana</name>
    <name type="synonym">Musa ensete</name>
    <dbReference type="NCBI Taxonomy" id="4639"/>
    <lineage>
        <taxon>Eukaryota</taxon>
        <taxon>Viridiplantae</taxon>
        <taxon>Streptophyta</taxon>
        <taxon>Embryophyta</taxon>
        <taxon>Tracheophyta</taxon>
        <taxon>Spermatophyta</taxon>
        <taxon>Magnoliopsida</taxon>
        <taxon>Liliopsida</taxon>
        <taxon>Zingiberales</taxon>
        <taxon>Musaceae</taxon>
        <taxon>Ensete</taxon>
    </lineage>
</organism>
<dbReference type="InterPro" id="IPR035513">
    <property type="entry name" value="Invertase/methylesterase_inhib"/>
</dbReference>
<accession>A0AAV8RVX0</accession>
<dbReference type="Gene3D" id="1.20.140.40">
    <property type="entry name" value="Invertase/pectin methylesterase inhibitor family protein"/>
    <property type="match status" value="1"/>
</dbReference>
<reference evidence="4 5" key="1">
    <citation type="submission" date="2022-12" db="EMBL/GenBank/DDBJ databases">
        <title>Chromosome-scale assembly of the Ensete ventricosum genome.</title>
        <authorList>
            <person name="Dussert Y."/>
            <person name="Stocks J."/>
            <person name="Wendawek A."/>
            <person name="Woldeyes F."/>
            <person name="Nichols R.A."/>
            <person name="Borrell J.S."/>
        </authorList>
    </citation>
    <scope>NUCLEOTIDE SEQUENCE [LARGE SCALE GENOMIC DNA]</scope>
    <source>
        <strain evidence="5">cv. Maze</strain>
        <tissue evidence="4">Seeds</tissue>
    </source>
</reference>
<dbReference type="SMART" id="SM00856">
    <property type="entry name" value="PMEI"/>
    <property type="match status" value="1"/>
</dbReference>
<dbReference type="CDD" id="cd15798">
    <property type="entry name" value="PMEI-like_3"/>
    <property type="match status" value="1"/>
</dbReference>
<keyword evidence="5" id="KW-1185">Reference proteome</keyword>
<evidence type="ECO:0000259" key="3">
    <source>
        <dbReference type="SMART" id="SM00856"/>
    </source>
</evidence>
<dbReference type="PANTHER" id="PTHR31080">
    <property type="entry name" value="PECTINESTERASE INHIBITOR-LIKE"/>
    <property type="match status" value="1"/>
</dbReference>
<dbReference type="SUPFAM" id="SSF52425">
    <property type="entry name" value="Cryptochrome/photolyase, N-terminal domain"/>
    <property type="match status" value="1"/>
</dbReference>
<dbReference type="EMBL" id="JAQQAF010000001">
    <property type="protein sequence ID" value="KAJ8511075.1"/>
    <property type="molecule type" value="Genomic_DNA"/>
</dbReference>
<dbReference type="PANTHER" id="PTHR31080:SF158">
    <property type="entry name" value="PLANT INVERTASE_PECTIN METHYLESTERASE INHIBITOR SUPERFAMILY PROTEIN"/>
    <property type="match status" value="1"/>
</dbReference>
<feature type="signal peptide" evidence="2">
    <location>
        <begin position="1"/>
        <end position="19"/>
    </location>
</feature>
<evidence type="ECO:0000256" key="2">
    <source>
        <dbReference type="SAM" id="SignalP"/>
    </source>
</evidence>
<dbReference type="AlphaFoldDB" id="A0AAV8RVX0"/>
<feature type="domain" description="Pectinesterase inhibitor" evidence="3">
    <location>
        <begin position="29"/>
        <end position="172"/>
    </location>
</feature>
<dbReference type="Pfam" id="PF04043">
    <property type="entry name" value="PMEI"/>
    <property type="match status" value="1"/>
</dbReference>
<evidence type="ECO:0000256" key="1">
    <source>
        <dbReference type="ARBA" id="ARBA00022729"/>
    </source>
</evidence>
<dbReference type="InterPro" id="IPR006501">
    <property type="entry name" value="Pectinesterase_inhib_dom"/>
</dbReference>
<name>A0AAV8RVX0_ENSVE</name>
<gene>
    <name evidence="4" type="ORF">OPV22_001509</name>
</gene>
<dbReference type="GO" id="GO:0004857">
    <property type="term" value="F:enzyme inhibitor activity"/>
    <property type="evidence" value="ECO:0007669"/>
    <property type="project" value="InterPro"/>
</dbReference>
<feature type="chain" id="PRO_5043731612" description="Pectinesterase inhibitor domain-containing protein" evidence="2">
    <location>
        <begin position="20"/>
        <end position="226"/>
    </location>
</feature>
<keyword evidence="1 2" id="KW-0732">Signal</keyword>
<dbReference type="SUPFAM" id="SSF101148">
    <property type="entry name" value="Plant invertase/pectin methylesterase inhibitor"/>
    <property type="match status" value="1"/>
</dbReference>
<dbReference type="NCBIfam" id="TIGR01614">
    <property type="entry name" value="PME_inhib"/>
    <property type="match status" value="1"/>
</dbReference>
<evidence type="ECO:0000313" key="4">
    <source>
        <dbReference type="EMBL" id="KAJ8511075.1"/>
    </source>
</evidence>
<proteinExistence type="predicted"/>
<dbReference type="Gene3D" id="3.40.50.620">
    <property type="entry name" value="HUPs"/>
    <property type="match status" value="1"/>
</dbReference>
<comment type="caution">
    <text evidence="4">The sequence shown here is derived from an EMBL/GenBank/DDBJ whole genome shotgun (WGS) entry which is preliminary data.</text>
</comment>
<dbReference type="InterPro" id="IPR036155">
    <property type="entry name" value="Crypto/Photolyase_N_sf"/>
</dbReference>
<dbReference type="InterPro" id="IPR051955">
    <property type="entry name" value="PME_Inhibitor"/>
</dbReference>
<evidence type="ECO:0000313" key="5">
    <source>
        <dbReference type="Proteomes" id="UP001222027"/>
    </source>
</evidence>
<sequence>MAAQSLTAAVLLLVTTISSRLLTSTATHDPDDYLNAACNATRYPSLCVRSLAGFSRASAPENPCLWARAAVVVTAVESERVGGYLAGLQRGGRLRGRRALSALADCVECLADAVSELRGALAELRQLRRTTFAWQMSNVETWVSAALTSQDTCLDGFAGLQGKEAVALLQALHPFQDLQLPSPSARRCFIVWFRADLRLHDHEVLSTDSLSLLPVFLFDSATLAGR</sequence>
<dbReference type="InterPro" id="IPR014729">
    <property type="entry name" value="Rossmann-like_a/b/a_fold"/>
</dbReference>